<reference evidence="1 2" key="1">
    <citation type="submission" date="2018-01" db="EMBL/GenBank/DDBJ databases">
        <title>Genome sequence of Iodobacter sp. strain PCH194 isolated from Indian Trans-Himalaya.</title>
        <authorList>
            <person name="Kumar V."/>
            <person name="Thakur V."/>
            <person name="Kumar S."/>
            <person name="Singh D."/>
        </authorList>
    </citation>
    <scope>NUCLEOTIDE SEQUENCE [LARGE SCALE GENOMIC DNA]</scope>
    <source>
        <strain evidence="1 2">PCH194</strain>
    </source>
</reference>
<proteinExistence type="predicted"/>
<accession>A0A7G3GCR6</accession>
<keyword evidence="2" id="KW-1185">Reference proteome</keyword>
<dbReference type="RefSeq" id="WP_130106995.1">
    <property type="nucleotide sequence ID" value="NZ_CP025781.1"/>
</dbReference>
<dbReference type="KEGG" id="ifl:C1H71_13555"/>
<gene>
    <name evidence="1" type="ORF">C1H71_13555</name>
</gene>
<dbReference type="Proteomes" id="UP000515917">
    <property type="component" value="Chromosome"/>
</dbReference>
<evidence type="ECO:0000313" key="1">
    <source>
        <dbReference type="EMBL" id="QBC44455.1"/>
    </source>
</evidence>
<sequence>MADPIPSADLVYEREALAALRKAYLDHLNSGNAAIEEYAHNNRRAKYRAGLLEDIRKHELRVRQLELAEGLQQPVKNHSQIKVRF</sequence>
<evidence type="ECO:0000313" key="2">
    <source>
        <dbReference type="Proteomes" id="UP000515917"/>
    </source>
</evidence>
<dbReference type="AlphaFoldDB" id="A0A7G3GCR6"/>
<dbReference type="EMBL" id="CP025781">
    <property type="protein sequence ID" value="QBC44455.1"/>
    <property type="molecule type" value="Genomic_DNA"/>
</dbReference>
<name>A0A7G3GCR6_9NEIS</name>
<protein>
    <submittedName>
        <fullName evidence="1">Uncharacterized protein</fullName>
    </submittedName>
</protein>
<organism evidence="1 2">
    <name type="scientific">Iodobacter fluviatilis</name>
    <dbReference type="NCBI Taxonomy" id="537"/>
    <lineage>
        <taxon>Bacteria</taxon>
        <taxon>Pseudomonadati</taxon>
        <taxon>Pseudomonadota</taxon>
        <taxon>Betaproteobacteria</taxon>
        <taxon>Neisseriales</taxon>
        <taxon>Chitinibacteraceae</taxon>
        <taxon>Iodobacter</taxon>
    </lineage>
</organism>